<dbReference type="OMA" id="QPSGRIC"/>
<evidence type="ECO:0000256" key="6">
    <source>
        <dbReference type="ARBA" id="ARBA00022777"/>
    </source>
</evidence>
<protein>
    <recommendedName>
        <fullName evidence="2">non-specific serine/threonine protein kinase</fullName>
        <ecNumber evidence="2">2.7.11.1</ecNumber>
    </recommendedName>
</protein>
<dbReference type="CDD" id="cd13999">
    <property type="entry name" value="STKc_MAP3K-like"/>
    <property type="match status" value="1"/>
</dbReference>
<dbReference type="PANTHER" id="PTHR44329:SF128">
    <property type="entry name" value="SERINE_THREONINE-PROTEIN KINASE STY46"/>
    <property type="match status" value="1"/>
</dbReference>
<evidence type="ECO:0000256" key="2">
    <source>
        <dbReference type="ARBA" id="ARBA00012513"/>
    </source>
</evidence>
<dbReference type="Gene3D" id="3.30.200.20">
    <property type="entry name" value="Phosphorylase Kinase, domain 1"/>
    <property type="match status" value="1"/>
</dbReference>
<dbReference type="InterPro" id="IPR051681">
    <property type="entry name" value="Ser/Thr_Kinases-Pseudokinases"/>
</dbReference>
<keyword evidence="7" id="KW-0067">ATP-binding</keyword>
<evidence type="ECO:0000256" key="4">
    <source>
        <dbReference type="ARBA" id="ARBA00022679"/>
    </source>
</evidence>
<dbReference type="InterPro" id="IPR001245">
    <property type="entry name" value="Ser-Thr/Tyr_kinase_cat_dom"/>
</dbReference>
<feature type="compositionally biased region" description="Polar residues" evidence="10">
    <location>
        <begin position="1"/>
        <end position="12"/>
    </location>
</feature>
<comment type="catalytic activity">
    <reaction evidence="8">
        <text>L-threonyl-[protein] + ATP = O-phospho-L-threonyl-[protein] + ADP + H(+)</text>
        <dbReference type="Rhea" id="RHEA:46608"/>
        <dbReference type="Rhea" id="RHEA-COMP:11060"/>
        <dbReference type="Rhea" id="RHEA-COMP:11605"/>
        <dbReference type="ChEBI" id="CHEBI:15378"/>
        <dbReference type="ChEBI" id="CHEBI:30013"/>
        <dbReference type="ChEBI" id="CHEBI:30616"/>
        <dbReference type="ChEBI" id="CHEBI:61977"/>
        <dbReference type="ChEBI" id="CHEBI:456216"/>
        <dbReference type="EC" id="2.7.11.1"/>
    </reaction>
</comment>
<keyword evidence="6" id="KW-0418">Kinase</keyword>
<evidence type="ECO:0000256" key="5">
    <source>
        <dbReference type="ARBA" id="ARBA00022741"/>
    </source>
</evidence>
<comment type="catalytic activity">
    <reaction evidence="9">
        <text>L-seryl-[protein] + ATP = O-phospho-L-seryl-[protein] + ADP + H(+)</text>
        <dbReference type="Rhea" id="RHEA:17989"/>
        <dbReference type="Rhea" id="RHEA-COMP:9863"/>
        <dbReference type="Rhea" id="RHEA-COMP:11604"/>
        <dbReference type="ChEBI" id="CHEBI:15378"/>
        <dbReference type="ChEBI" id="CHEBI:29999"/>
        <dbReference type="ChEBI" id="CHEBI:30616"/>
        <dbReference type="ChEBI" id="CHEBI:83421"/>
        <dbReference type="ChEBI" id="CHEBI:456216"/>
        <dbReference type="EC" id="2.7.11.1"/>
    </reaction>
</comment>
<evidence type="ECO:0000313" key="12">
    <source>
        <dbReference type="EMBL" id="KAF8377759.1"/>
    </source>
</evidence>
<organism evidence="12 13">
    <name type="scientific">Tetracentron sinense</name>
    <name type="common">Spur-leaf</name>
    <dbReference type="NCBI Taxonomy" id="13715"/>
    <lineage>
        <taxon>Eukaryota</taxon>
        <taxon>Viridiplantae</taxon>
        <taxon>Streptophyta</taxon>
        <taxon>Embryophyta</taxon>
        <taxon>Tracheophyta</taxon>
        <taxon>Spermatophyta</taxon>
        <taxon>Magnoliopsida</taxon>
        <taxon>Trochodendrales</taxon>
        <taxon>Trochodendraceae</taxon>
        <taxon>Tetracentron</taxon>
    </lineage>
</organism>
<dbReference type="PRINTS" id="PR00109">
    <property type="entry name" value="TYRKINASE"/>
</dbReference>
<keyword evidence="3" id="KW-0723">Serine/threonine-protein kinase</keyword>
<dbReference type="SMART" id="SM00220">
    <property type="entry name" value="S_TKc"/>
    <property type="match status" value="1"/>
</dbReference>
<dbReference type="PROSITE" id="PS50011">
    <property type="entry name" value="PROTEIN_KINASE_DOM"/>
    <property type="match status" value="1"/>
</dbReference>
<keyword evidence="5" id="KW-0547">Nucleotide-binding</keyword>
<dbReference type="SUPFAM" id="SSF56112">
    <property type="entry name" value="Protein kinase-like (PK-like)"/>
    <property type="match status" value="1"/>
</dbReference>
<dbReference type="GO" id="GO:0005524">
    <property type="term" value="F:ATP binding"/>
    <property type="evidence" value="ECO:0007669"/>
    <property type="project" value="UniProtKB-KW"/>
</dbReference>
<dbReference type="EMBL" id="JABCRI010000024">
    <property type="protein sequence ID" value="KAF8377759.1"/>
    <property type="molecule type" value="Genomic_DNA"/>
</dbReference>
<evidence type="ECO:0000256" key="8">
    <source>
        <dbReference type="ARBA" id="ARBA00047899"/>
    </source>
</evidence>
<dbReference type="InterPro" id="IPR008271">
    <property type="entry name" value="Ser/Thr_kinase_AS"/>
</dbReference>
<gene>
    <name evidence="12" type="ORF">HHK36_031144</name>
</gene>
<sequence length="328" mass="37038">MQNQSQWKSRSVSIGEHDKTGIGPSPDHVKIPTDGTDDWEINVSLLKFEDKIASGSGGDLYKGTYSSQEVAIKVLNLESLTIDMQRQFAQEVFILRKVRHKNVVQFIGACTKPPHPCIVTEFMSGGSVYDRLHKNEGGFKLTAILKVAIDVSKGMNYLHQNYIIHRDLKTANLLMDENEVVKVADFGVSRVQAQFGVMTRETGTYRWMAPEVIEHKPYDQKADVFSFGIVLWELLTGKIPHADLTPLQAAIGVLQEGLRPTIPEDTHPKFVELLKRCWQQDPSLRPDFSEIIEMLQKIAKEVGNVGEDRQKGKLTRKILKALGQQHRH</sequence>
<accession>A0A834YB10</accession>
<keyword evidence="4" id="KW-0808">Transferase</keyword>
<evidence type="ECO:0000256" key="7">
    <source>
        <dbReference type="ARBA" id="ARBA00022840"/>
    </source>
</evidence>
<evidence type="ECO:0000313" key="13">
    <source>
        <dbReference type="Proteomes" id="UP000655225"/>
    </source>
</evidence>
<dbReference type="Proteomes" id="UP000655225">
    <property type="component" value="Unassembled WGS sequence"/>
</dbReference>
<keyword evidence="13" id="KW-1185">Reference proteome</keyword>
<evidence type="ECO:0000259" key="11">
    <source>
        <dbReference type="PROSITE" id="PS50011"/>
    </source>
</evidence>
<dbReference type="PANTHER" id="PTHR44329">
    <property type="entry name" value="SERINE/THREONINE-PROTEIN KINASE TNNI3K-RELATED"/>
    <property type="match status" value="1"/>
</dbReference>
<feature type="region of interest" description="Disordered" evidence="10">
    <location>
        <begin position="1"/>
        <end position="34"/>
    </location>
</feature>
<proteinExistence type="inferred from homology"/>
<dbReference type="OrthoDB" id="4062651at2759"/>
<comment type="caution">
    <text evidence="12">The sequence shown here is derived from an EMBL/GenBank/DDBJ whole genome shotgun (WGS) entry which is preliminary data.</text>
</comment>
<dbReference type="Pfam" id="PF07714">
    <property type="entry name" value="PK_Tyr_Ser-Thr"/>
    <property type="match status" value="1"/>
</dbReference>
<comment type="similarity">
    <text evidence="1">Belongs to the protein kinase superfamily. TKL Ser/Thr protein kinase family. RAF subfamily.</text>
</comment>
<evidence type="ECO:0000256" key="9">
    <source>
        <dbReference type="ARBA" id="ARBA00048679"/>
    </source>
</evidence>
<dbReference type="PIRSF" id="PIRSF000654">
    <property type="entry name" value="Integrin-linked_kinase"/>
    <property type="match status" value="1"/>
</dbReference>
<dbReference type="Gene3D" id="1.10.510.10">
    <property type="entry name" value="Transferase(Phosphotransferase) domain 1"/>
    <property type="match status" value="1"/>
</dbReference>
<dbReference type="EC" id="2.7.11.1" evidence="2"/>
<reference evidence="12 13" key="1">
    <citation type="submission" date="2020-04" db="EMBL/GenBank/DDBJ databases">
        <title>Plant Genome Project.</title>
        <authorList>
            <person name="Zhang R.-G."/>
        </authorList>
    </citation>
    <scope>NUCLEOTIDE SEQUENCE [LARGE SCALE GENOMIC DNA]</scope>
    <source>
        <strain evidence="12">YNK0</strain>
        <tissue evidence="12">Leaf</tissue>
    </source>
</reference>
<name>A0A834YB10_TETSI</name>
<evidence type="ECO:0000256" key="10">
    <source>
        <dbReference type="SAM" id="MobiDB-lite"/>
    </source>
</evidence>
<evidence type="ECO:0000256" key="3">
    <source>
        <dbReference type="ARBA" id="ARBA00022527"/>
    </source>
</evidence>
<dbReference type="AlphaFoldDB" id="A0A834YB10"/>
<evidence type="ECO:0000256" key="1">
    <source>
        <dbReference type="ARBA" id="ARBA00010507"/>
    </source>
</evidence>
<dbReference type="InterPro" id="IPR011009">
    <property type="entry name" value="Kinase-like_dom_sf"/>
</dbReference>
<dbReference type="PROSITE" id="PS00108">
    <property type="entry name" value="PROTEIN_KINASE_ST"/>
    <property type="match status" value="1"/>
</dbReference>
<dbReference type="InterPro" id="IPR000719">
    <property type="entry name" value="Prot_kinase_dom"/>
</dbReference>
<dbReference type="GO" id="GO:0004674">
    <property type="term" value="F:protein serine/threonine kinase activity"/>
    <property type="evidence" value="ECO:0007669"/>
    <property type="project" value="UniProtKB-KW"/>
</dbReference>
<dbReference type="FunFam" id="3.30.200.20:FF:000060">
    <property type="entry name" value="Serine/threonine-protein kinase isoform 1"/>
    <property type="match status" value="1"/>
</dbReference>
<feature type="domain" description="Protein kinase" evidence="11">
    <location>
        <begin position="46"/>
        <end position="298"/>
    </location>
</feature>